<evidence type="ECO:0000256" key="1">
    <source>
        <dbReference type="ARBA" id="ARBA00022723"/>
    </source>
</evidence>
<feature type="compositionally biased region" description="Basic and acidic residues" evidence="5">
    <location>
        <begin position="509"/>
        <end position="531"/>
    </location>
</feature>
<feature type="region of interest" description="Disordered" evidence="5">
    <location>
        <begin position="916"/>
        <end position="1022"/>
    </location>
</feature>
<keyword evidence="3 4" id="KW-0904">Protein phosphatase</keyword>
<dbReference type="PANTHER" id="PTHR13832:SF818">
    <property type="entry name" value="SD03870P"/>
    <property type="match status" value="1"/>
</dbReference>
<sequence length="2279" mass="240329">MATDCVDGDYLGAYARFFAEFVARVNPDDQLPVKVSGYDIGEGEIVGEIINVTLQYLNQTYCPPSLQSYIVYLVIQAIKSTCKKQPEICGLRQQERAYAPLKLMQAVTNEVNEICRRYLDNSRLALLPPPSSTPQVVVGATRNARRKMEDRHVVLHDLHTIFNIQDDTIANYYAVFDGHGGQDAAAYCATHLHQYLVESVHYPTDPERALRDAFLTTDAQFIAKSSTRRLNGGTTAVCVLVMDKKLHVAWVGDSMASLVKRGCVKQLVNPHRPAREDEQERINNMGGVVINCAGVLRVNGFLNISRAIGDVSHKPFVTGEPEIRCVSLDGTEDFLIIACDGLWDHVDPRTAAQRVYRQVLQSPHDLKYVQQTLLQCAKRAGSLDNITVIVVFLTPPTEIASRPLNAHPLLSYPVPNGLLNNMDPNNPFLSNVNGQFDVNAAFVKQQQKLDADLQHENGTDALELDDNRRLIYATGSSNGKHVEDVDGNDDYDYGDLGPETDVDAVDDAPDVRDRLSRELFPDDEKPRRITSEGDNNVEDDDDDDDDDDEDDDLNRDNANVRRQTYDEVDVMDNRIRGQSDEDVYGADDDVPRDNKDDDVSQPPRGVVDSDARVAQPDVPDVVDDDDESPPSPPRAAKPLQHVLIPEADNVADSEDSEDEWNYYRIDPNKEESVTAAAAAPGDEEKNVREDPELVVKDNSEVQSLEEADDIKCERRTEEAPSELIDTDISNERELREEPEKQLAHSEEEEEEERQDQEADMDFQLNPNAAEFVPTAVSPTLMDRRNIVDFPISGSPLKQTALAMDDIPVPTQSEFEEEVSHRPRETDEKDYTNGDHENLQSGGLDVSEISSTRAELGDESIARIMATTQQWSGKIREGDTGGPEEYDIATDPMAMSFAPGDLEAAFERGVDLNAVHDLSGTENEAEANECYVPMNSTPPRSPEPYANDAHSPFLNEKPDDLLHASSTPHPDGKSSPSLTADEISSLAAEQQQTLLMEQDLGVCPLEDDRSSEHEAEKPEQIDRSQQLLEEVSENAQFAVSDLLLEAPNPAEFCAKGSSLSPMQDTLESASPQPVEEETTAISSVEAESTSGALLASSPLHVPDFTPSRQHDDLDSFAPDFVSSTSDASGFLQDPLDSKAAASSTVAQDTGILSFTEEPAEVTATAVDQQPWESDVCAMERENNTVTPAATARQESANEQSLLSTEAEESATLMDYVSQADKLSDARMDETKITTDFYTNEDIDRIIDLMAPKEEVAKLEPTEPSCHESIFKADEATTLASVDLNLSDDFPAQERIVDSSVGELAASMYGESVFKAEEEAPPANVDVSLPADLPGEIVKDSAELVDLDFGEPMLKAGEEETAVANVDDVAPTSDTTVSSPFANLLQEQAQCEMIRSVLLDNVPTETSAPSSVLPGPEKEKQEEEPAEVASTSDAPAEEEEAIIESAPMHGEESVEPPADIVAKVDEPKTETITAAGAVAEATTAAASTATGAVTEVTTAAAFTTTGAVTEATVAEEAFTTTEAVTEAATVAEEAFTTTEAVTEAATVAEEAFTTTEAVTEATVAEEAFTTTEAVTEATVAEEAFTTTGAVTEATVAEEASMTTGAVTEATVAEEASMTTGAVTEAMAVEEASMTTEPVTEVMAVEEASMTSGAVTEATVAEEVSMTTGAVTEATVAEEASMMAGAVTETTVAEEASMTTGAVTEATVAEEASMTAGAVTEATVAEEAGTTTGAVTEITVAEEAGTTTGAVTEATVAEEAGMTTGAVTEAMAVEEASMTTEPVTEVMAVEEASMTSGAVTEATVAEEVSMTTGAVTEATVAEEASMMAGAVTETTVAEEASMTTGAVTEATVAEEAGMTTGAAAVTAVAAAAAATAAVGAVVSSAKTTKSATAAKRPTKTTVAATTTKASASTTKVAASTKSTPTSPSKAAVGSTAARTTSTTSAAAARKPAARPKQLDGPARSAVSSSTAKSVAKTTTAKAAATSTKSTAMTSRVSSGTTKARTTATSPKLSAISSSSGAPDKKSTTANGDAKQLAGNKPPIAAKSSTTSKSATSNGGTKATALVVKSSSTTSRTSMSTVAASKPRPVSASAAVKTSSTTAPASKPTSGVNTSSSRPKTAPVSSGVAKSRDNTAKASTVKSPMIDKQIKETANKRIFLGRSTTGASSTAAPKAAGRVSAPAAAKSRASSGKSPSAAAATSPIKKITKVAAASKLSTTPKTTPSSNNKAKALPNGVPDSTVANNVISAMMTNDKLVVDDDVPRKDASPVDVPTDNQLIVTAD</sequence>
<feature type="compositionally biased region" description="Basic and acidic residues" evidence="5">
    <location>
        <begin position="1005"/>
        <end position="1021"/>
    </location>
</feature>
<feature type="region of interest" description="Disordered" evidence="5">
    <location>
        <begin position="1053"/>
        <end position="1146"/>
    </location>
</feature>
<dbReference type="OrthoDB" id="416093at2759"/>
<evidence type="ECO:0000256" key="5">
    <source>
        <dbReference type="SAM" id="MobiDB-lite"/>
    </source>
</evidence>
<dbReference type="KEGG" id="dqu:106747384"/>
<dbReference type="GO" id="GO:0004722">
    <property type="term" value="F:protein serine/threonine phosphatase activity"/>
    <property type="evidence" value="ECO:0007669"/>
    <property type="project" value="InterPro"/>
</dbReference>
<feature type="compositionally biased region" description="Low complexity" evidence="5">
    <location>
        <begin position="1961"/>
        <end position="1991"/>
    </location>
</feature>
<feature type="compositionally biased region" description="Basic and acidic residues" evidence="5">
    <location>
        <begin position="817"/>
        <end position="837"/>
    </location>
</feature>
<comment type="similarity">
    <text evidence="4">Belongs to the PP2C family.</text>
</comment>
<feature type="region of interest" description="Disordered" evidence="5">
    <location>
        <begin position="1901"/>
        <end position="2234"/>
    </location>
</feature>
<proteinExistence type="inferred from homology"/>
<feature type="compositionally biased region" description="Acidic residues" evidence="5">
    <location>
        <begin position="485"/>
        <end position="508"/>
    </location>
</feature>
<evidence type="ECO:0000259" key="6">
    <source>
        <dbReference type="PROSITE" id="PS51746"/>
    </source>
</evidence>
<dbReference type="PROSITE" id="PS01032">
    <property type="entry name" value="PPM_1"/>
    <property type="match status" value="1"/>
</dbReference>
<feature type="compositionally biased region" description="Low complexity" evidence="5">
    <location>
        <begin position="2086"/>
        <end position="2106"/>
    </location>
</feature>
<feature type="compositionally biased region" description="Polar residues" evidence="5">
    <location>
        <begin position="963"/>
        <end position="977"/>
    </location>
</feature>
<evidence type="ECO:0000256" key="3">
    <source>
        <dbReference type="ARBA" id="ARBA00022912"/>
    </source>
</evidence>
<dbReference type="Gene3D" id="3.60.40.10">
    <property type="entry name" value="PPM-type phosphatase domain"/>
    <property type="match status" value="1"/>
</dbReference>
<feature type="compositionally biased region" description="Basic and acidic residues" evidence="5">
    <location>
        <begin position="682"/>
        <end position="699"/>
    </location>
</feature>
<feature type="compositionally biased region" description="Polar residues" evidence="5">
    <location>
        <begin position="1078"/>
        <end position="1090"/>
    </location>
</feature>
<accession>A0A6P3XQY8</accession>
<dbReference type="GeneID" id="106747384"/>
<dbReference type="InterPro" id="IPR001932">
    <property type="entry name" value="PPM-type_phosphatase-like_dom"/>
</dbReference>
<dbReference type="SMART" id="SM00332">
    <property type="entry name" value="PP2Cc"/>
    <property type="match status" value="1"/>
</dbReference>
<dbReference type="GO" id="GO:0046872">
    <property type="term" value="F:metal ion binding"/>
    <property type="evidence" value="ECO:0007669"/>
    <property type="project" value="UniProtKB-KW"/>
</dbReference>
<dbReference type="RefSeq" id="XP_014480343.1">
    <property type="nucleotide sequence ID" value="XM_014624857.1"/>
</dbReference>
<organism evidence="7 8">
    <name type="scientific">Dinoponera quadriceps</name>
    <name type="common">South American ant</name>
    <dbReference type="NCBI Taxonomy" id="609295"/>
    <lineage>
        <taxon>Eukaryota</taxon>
        <taxon>Metazoa</taxon>
        <taxon>Ecdysozoa</taxon>
        <taxon>Arthropoda</taxon>
        <taxon>Hexapoda</taxon>
        <taxon>Insecta</taxon>
        <taxon>Pterygota</taxon>
        <taxon>Neoptera</taxon>
        <taxon>Endopterygota</taxon>
        <taxon>Hymenoptera</taxon>
        <taxon>Apocrita</taxon>
        <taxon>Aculeata</taxon>
        <taxon>Formicoidea</taxon>
        <taxon>Formicidae</taxon>
        <taxon>Ponerinae</taxon>
        <taxon>Ponerini</taxon>
        <taxon>Dinoponera</taxon>
    </lineage>
</organism>
<dbReference type="Pfam" id="PF07145">
    <property type="entry name" value="PAM2"/>
    <property type="match status" value="1"/>
</dbReference>
<feature type="compositionally biased region" description="Low complexity" evidence="5">
    <location>
        <begin position="2041"/>
        <end position="2053"/>
    </location>
</feature>
<feature type="compositionally biased region" description="Basic and acidic residues" evidence="5">
    <location>
        <begin position="589"/>
        <end position="598"/>
    </location>
</feature>
<keyword evidence="7" id="KW-1185">Reference proteome</keyword>
<feature type="compositionally biased region" description="Low complexity" evidence="5">
    <location>
        <begin position="1901"/>
        <end position="1947"/>
    </location>
</feature>
<dbReference type="InterPro" id="IPR009818">
    <property type="entry name" value="PAM2_motif"/>
</dbReference>
<feature type="region of interest" description="Disordered" evidence="5">
    <location>
        <begin position="1183"/>
        <end position="1205"/>
    </location>
</feature>
<dbReference type="PANTHER" id="PTHR13832">
    <property type="entry name" value="PROTEIN PHOSPHATASE 2C"/>
    <property type="match status" value="1"/>
</dbReference>
<feature type="domain" description="PPM-type phosphatase" evidence="6">
    <location>
        <begin position="135"/>
        <end position="393"/>
    </location>
</feature>
<feature type="compositionally biased region" description="Polar residues" evidence="5">
    <location>
        <begin position="1056"/>
        <end position="1070"/>
    </location>
</feature>
<evidence type="ECO:0000313" key="8">
    <source>
        <dbReference type="RefSeq" id="XP_014480343.1"/>
    </source>
</evidence>
<protein>
    <submittedName>
        <fullName evidence="8">Mucin-19-like isoform X1</fullName>
    </submittedName>
</protein>
<feature type="compositionally biased region" description="Basic and acidic residues" evidence="5">
    <location>
        <begin position="729"/>
        <end position="745"/>
    </location>
</feature>
<feature type="compositionally biased region" description="Polar residues" evidence="5">
    <location>
        <begin position="1992"/>
        <end position="2017"/>
    </location>
</feature>
<keyword evidence="2 4" id="KW-0378">Hydrolase</keyword>
<dbReference type="SUPFAM" id="SSF81606">
    <property type="entry name" value="PP2C-like"/>
    <property type="match status" value="1"/>
</dbReference>
<dbReference type="InterPro" id="IPR015655">
    <property type="entry name" value="PP2C"/>
</dbReference>
<feature type="compositionally biased region" description="Basic and acidic residues" evidence="5">
    <location>
        <begin position="709"/>
        <end position="718"/>
    </location>
</feature>
<feature type="compositionally biased region" description="Low complexity" evidence="5">
    <location>
        <begin position="2066"/>
        <end position="2077"/>
    </location>
</feature>
<evidence type="ECO:0000313" key="7">
    <source>
        <dbReference type="Proteomes" id="UP000515204"/>
    </source>
</evidence>
<evidence type="ECO:0000256" key="4">
    <source>
        <dbReference type="RuleBase" id="RU003465"/>
    </source>
</evidence>
<feature type="region of interest" description="Disordered" evidence="5">
    <location>
        <begin position="811"/>
        <end position="850"/>
    </location>
</feature>
<name>A0A6P3XQY8_DINQU</name>
<feature type="compositionally biased region" description="Low complexity" evidence="5">
    <location>
        <begin position="2176"/>
        <end position="2225"/>
    </location>
</feature>
<feature type="region of interest" description="Disordered" evidence="5">
    <location>
        <begin position="2256"/>
        <end position="2279"/>
    </location>
</feature>
<feature type="region of interest" description="Disordered" evidence="5">
    <location>
        <begin position="475"/>
        <end position="758"/>
    </location>
</feature>
<feature type="compositionally biased region" description="Polar residues" evidence="5">
    <location>
        <begin position="2158"/>
        <end position="2167"/>
    </location>
</feature>
<feature type="compositionally biased region" description="Basic and acidic residues" evidence="5">
    <location>
        <begin position="554"/>
        <end position="579"/>
    </location>
</feature>
<dbReference type="InterPro" id="IPR000222">
    <property type="entry name" value="PP2C_BS"/>
</dbReference>
<dbReference type="InterPro" id="IPR036457">
    <property type="entry name" value="PPM-type-like_dom_sf"/>
</dbReference>
<feature type="compositionally biased region" description="Acidic residues" evidence="5">
    <location>
        <begin position="535"/>
        <end position="553"/>
    </location>
</feature>
<feature type="compositionally biased region" description="Acidic residues" evidence="5">
    <location>
        <begin position="649"/>
        <end position="660"/>
    </location>
</feature>
<dbReference type="Pfam" id="PF00481">
    <property type="entry name" value="PP2C"/>
    <property type="match status" value="1"/>
</dbReference>
<feature type="compositionally biased region" description="Polar residues" evidence="5">
    <location>
        <begin position="1183"/>
        <end position="1202"/>
    </location>
</feature>
<evidence type="ECO:0000256" key="2">
    <source>
        <dbReference type="ARBA" id="ARBA00022801"/>
    </source>
</evidence>
<reference evidence="8" key="1">
    <citation type="submission" date="2025-08" db="UniProtKB">
        <authorList>
            <consortium name="RefSeq"/>
        </authorList>
    </citation>
    <scope>IDENTIFICATION</scope>
</reference>
<dbReference type="PROSITE" id="PS51746">
    <property type="entry name" value="PPM_2"/>
    <property type="match status" value="1"/>
</dbReference>
<dbReference type="CDD" id="cd00143">
    <property type="entry name" value="PP2Cc"/>
    <property type="match status" value="1"/>
</dbReference>
<feature type="region of interest" description="Disordered" evidence="5">
    <location>
        <begin position="1402"/>
        <end position="1435"/>
    </location>
</feature>
<gene>
    <name evidence="8" type="primary">LOC106747384</name>
</gene>
<feature type="compositionally biased region" description="Acidic residues" evidence="5">
    <location>
        <begin position="746"/>
        <end position="758"/>
    </location>
</feature>
<dbReference type="Proteomes" id="UP000515204">
    <property type="component" value="Unplaced"/>
</dbReference>
<feature type="compositionally biased region" description="Polar residues" evidence="5">
    <location>
        <begin position="2270"/>
        <end position="2279"/>
    </location>
</feature>
<keyword evidence="1" id="KW-0479">Metal-binding</keyword>